<accession>A0A5D4XFW0</accession>
<dbReference type="SUPFAM" id="SSF53335">
    <property type="entry name" value="S-adenosyl-L-methionine-dependent methyltransferases"/>
    <property type="match status" value="1"/>
</dbReference>
<dbReference type="Gene3D" id="3.30.70.2810">
    <property type="match status" value="1"/>
</dbReference>
<evidence type="ECO:0000256" key="6">
    <source>
        <dbReference type="HAMAP-Rule" id="MF_01551"/>
    </source>
</evidence>
<evidence type="ECO:0000256" key="5">
    <source>
        <dbReference type="ARBA" id="ARBA00022691"/>
    </source>
</evidence>
<dbReference type="InterPro" id="IPR048646">
    <property type="entry name" value="RlmM_THUMP-like"/>
</dbReference>
<evidence type="ECO:0000256" key="1">
    <source>
        <dbReference type="ARBA" id="ARBA00022490"/>
    </source>
</evidence>
<evidence type="ECO:0000256" key="4">
    <source>
        <dbReference type="ARBA" id="ARBA00022679"/>
    </source>
</evidence>
<feature type="domain" description="Ribosomal RNA large subunit methyltransferase M THUMP-like" evidence="11">
    <location>
        <begin position="108"/>
        <end position="173"/>
    </location>
</feature>
<dbReference type="Proteomes" id="UP000324973">
    <property type="component" value="Unassembled WGS sequence"/>
</dbReference>
<evidence type="ECO:0000259" key="9">
    <source>
        <dbReference type="Pfam" id="PF01728"/>
    </source>
</evidence>
<feature type="active site" description="Proton acceptor" evidence="6 7">
    <location>
        <position position="317"/>
    </location>
</feature>
<gene>
    <name evidence="6 12" type="primary">rlmM</name>
    <name evidence="12" type="ORF">FZO89_17960</name>
</gene>
<dbReference type="InterPro" id="IPR029063">
    <property type="entry name" value="SAM-dependent_MTases_sf"/>
</dbReference>
<comment type="function">
    <text evidence="6">Catalyzes the 2'-O-methylation at nucleotide C2498 in 23S rRNA.</text>
</comment>
<dbReference type="EMBL" id="VTFT01000003">
    <property type="protein sequence ID" value="TYT23124.1"/>
    <property type="molecule type" value="Genomic_DNA"/>
</dbReference>
<sequence>MNGLLCYCRAGFEPDLAAELGERAAEAGIPGYARATRGDGHVLFLGDDPAMATRLPWRTLVFARQSLRLFAELRDLDPRDRIAPMLDAIESSRVAVDAPASPSAHRVQVTRYGELWVEHPDSDAGKPLSGLARSFGNALRPVLRKRGLLAASDDPRLPRLHVCFVAGDHALLADSDPANSAPWPLGVPRLRLHADAPSRSALKLEEALLTLLDEAQRREWLRPGMTAADLGAAPGGWTWVLARHGLRVIAIDNGPLRPHVLETGLVEHLRADGFHWHPARPLDWMVCDMVEQPARVARRMGEWFREGWCRQAIFNLKLPMKKRWLETRHSLDAFAEAAGVPLALRARQLYHDREEITVHARRLSTT</sequence>
<feature type="binding site" evidence="6 8">
    <location>
        <begin position="233"/>
        <end position="236"/>
    </location>
    <ligand>
        <name>S-adenosyl-L-methionine</name>
        <dbReference type="ChEBI" id="CHEBI:59789"/>
    </ligand>
</feature>
<dbReference type="Gene3D" id="3.40.50.150">
    <property type="entry name" value="Vaccinia Virus protein VP39"/>
    <property type="match status" value="1"/>
</dbReference>
<feature type="domain" description="RlmM ferredoxin-like" evidence="10">
    <location>
        <begin position="1"/>
        <end position="67"/>
    </location>
</feature>
<dbReference type="InterPro" id="IPR002877">
    <property type="entry name" value="RNA_MeTrfase_FtsJ_dom"/>
</dbReference>
<feature type="binding site" evidence="6 8">
    <location>
        <position position="200"/>
    </location>
    <ligand>
        <name>S-adenosyl-L-methionine</name>
        <dbReference type="ChEBI" id="CHEBI:59789"/>
    </ligand>
</feature>
<dbReference type="PIRSF" id="PIRSF028774">
    <property type="entry name" value="UCP028774"/>
    <property type="match status" value="1"/>
</dbReference>
<keyword evidence="2 6" id="KW-0698">rRNA processing</keyword>
<proteinExistence type="inferred from homology"/>
<dbReference type="GO" id="GO:0005737">
    <property type="term" value="C:cytoplasm"/>
    <property type="evidence" value="ECO:0007669"/>
    <property type="project" value="UniProtKB-SubCell"/>
</dbReference>
<dbReference type="GO" id="GO:0008757">
    <property type="term" value="F:S-adenosylmethionine-dependent methyltransferase activity"/>
    <property type="evidence" value="ECO:0007669"/>
    <property type="project" value="UniProtKB-UniRule"/>
</dbReference>
<protein>
    <recommendedName>
        <fullName evidence="6">Ribosomal RNA large subunit methyltransferase M</fullName>
        <ecNumber evidence="6">2.1.1.186</ecNumber>
    </recommendedName>
    <alternativeName>
        <fullName evidence="6">23S rRNA (cytidine2498-2'-O)-methyltransferase</fullName>
    </alternativeName>
    <alternativeName>
        <fullName evidence="6">23S rRNA 2'-O-ribose methyltransferase RlmM</fullName>
    </alternativeName>
</protein>
<keyword evidence="5 6" id="KW-0949">S-adenosyl-L-methionine</keyword>
<organism evidence="12 13">
    <name type="scientific">Luteimonas viscosa</name>
    <dbReference type="NCBI Taxonomy" id="1132694"/>
    <lineage>
        <taxon>Bacteria</taxon>
        <taxon>Pseudomonadati</taxon>
        <taxon>Pseudomonadota</taxon>
        <taxon>Gammaproteobacteria</taxon>
        <taxon>Lysobacterales</taxon>
        <taxon>Lysobacteraceae</taxon>
        <taxon>Luteimonas</taxon>
    </lineage>
</organism>
<comment type="catalytic activity">
    <reaction evidence="6">
        <text>cytidine(2498) in 23S rRNA + S-adenosyl-L-methionine = 2'-O-methylcytidine(2498) in 23S rRNA + S-adenosyl-L-homocysteine + H(+)</text>
        <dbReference type="Rhea" id="RHEA:42788"/>
        <dbReference type="Rhea" id="RHEA-COMP:10244"/>
        <dbReference type="Rhea" id="RHEA-COMP:10245"/>
        <dbReference type="ChEBI" id="CHEBI:15378"/>
        <dbReference type="ChEBI" id="CHEBI:57856"/>
        <dbReference type="ChEBI" id="CHEBI:59789"/>
        <dbReference type="ChEBI" id="CHEBI:74495"/>
        <dbReference type="ChEBI" id="CHEBI:82748"/>
        <dbReference type="EC" id="2.1.1.186"/>
    </reaction>
</comment>
<keyword evidence="13" id="KW-1185">Reference proteome</keyword>
<evidence type="ECO:0000256" key="3">
    <source>
        <dbReference type="ARBA" id="ARBA00022603"/>
    </source>
</evidence>
<comment type="similarity">
    <text evidence="6">Belongs to the class I-like SAM-binding methyltransferase superfamily. RNA methyltransferase RlmE family. RlmM subfamily.</text>
</comment>
<evidence type="ECO:0000256" key="2">
    <source>
        <dbReference type="ARBA" id="ARBA00022552"/>
    </source>
</evidence>
<comment type="subcellular location">
    <subcellularLocation>
        <location evidence="6">Cytoplasm</location>
    </subcellularLocation>
</comment>
<feature type="binding site" evidence="6 8">
    <location>
        <position position="272"/>
    </location>
    <ligand>
        <name>S-adenosyl-L-methionine</name>
        <dbReference type="ChEBI" id="CHEBI:59789"/>
    </ligand>
</feature>
<reference evidence="12 13" key="1">
    <citation type="submission" date="2019-08" db="EMBL/GenBank/DDBJ databases">
        <title>Luteimonas viscosus sp. nov., isolated from soil of a sunflower field.</title>
        <authorList>
            <person name="Jianli Z."/>
            <person name="Ying Z."/>
        </authorList>
    </citation>
    <scope>NUCLEOTIDE SEQUENCE [LARGE SCALE GENOMIC DNA]</scope>
    <source>
        <strain evidence="12 13">XBU10</strain>
    </source>
</reference>
<dbReference type="InterPro" id="IPR011224">
    <property type="entry name" value="rRNA_MeTrfase_M"/>
</dbReference>
<dbReference type="AlphaFoldDB" id="A0A5D4XFW0"/>
<dbReference type="Pfam" id="PF21239">
    <property type="entry name" value="RLMM_N"/>
    <property type="match status" value="1"/>
</dbReference>
<dbReference type="NCBIfam" id="NF008734">
    <property type="entry name" value="PRK11760.1"/>
    <property type="match status" value="1"/>
</dbReference>
<evidence type="ECO:0000256" key="7">
    <source>
        <dbReference type="PIRSR" id="PIRSR028774-1"/>
    </source>
</evidence>
<dbReference type="Pfam" id="PF18125">
    <property type="entry name" value="RlmM_FDX"/>
    <property type="match status" value="1"/>
</dbReference>
<feature type="binding site" evidence="6 8">
    <location>
        <position position="288"/>
    </location>
    <ligand>
        <name>S-adenosyl-L-methionine</name>
        <dbReference type="ChEBI" id="CHEBI:59789"/>
    </ligand>
</feature>
<dbReference type="HAMAP" id="MF_01551">
    <property type="entry name" value="23SrRNA_methyltr_M"/>
    <property type="match status" value="1"/>
</dbReference>
<dbReference type="Gene3D" id="3.30.2300.20">
    <property type="match status" value="1"/>
</dbReference>
<dbReference type="PANTHER" id="PTHR37524">
    <property type="entry name" value="RIBOSOMAL RNA LARGE SUBUNIT METHYLTRANSFERASE M"/>
    <property type="match status" value="1"/>
</dbReference>
<evidence type="ECO:0000313" key="12">
    <source>
        <dbReference type="EMBL" id="TYT23124.1"/>
    </source>
</evidence>
<feature type="binding site" evidence="6 8">
    <location>
        <position position="252"/>
    </location>
    <ligand>
        <name>S-adenosyl-L-methionine</name>
        <dbReference type="ChEBI" id="CHEBI:59789"/>
    </ligand>
</feature>
<keyword evidence="4 6" id="KW-0808">Transferase</keyword>
<dbReference type="InterPro" id="IPR040739">
    <property type="entry name" value="RlmM_FDX"/>
</dbReference>
<dbReference type="Pfam" id="PF01728">
    <property type="entry name" value="FtsJ"/>
    <property type="match status" value="1"/>
</dbReference>
<keyword evidence="3 6" id="KW-0489">Methyltransferase</keyword>
<feature type="domain" description="Ribosomal RNA methyltransferase FtsJ" evidence="9">
    <location>
        <begin position="198"/>
        <end position="290"/>
    </location>
</feature>
<dbReference type="GO" id="GO:0006364">
    <property type="term" value="P:rRNA processing"/>
    <property type="evidence" value="ECO:0007669"/>
    <property type="project" value="UniProtKB-UniRule"/>
</dbReference>
<comment type="caution">
    <text evidence="12">The sequence shown here is derived from an EMBL/GenBank/DDBJ whole genome shotgun (WGS) entry which is preliminary data.</text>
</comment>
<comment type="subunit">
    <text evidence="6">Monomer.</text>
</comment>
<dbReference type="GO" id="GO:0032259">
    <property type="term" value="P:methylation"/>
    <property type="evidence" value="ECO:0007669"/>
    <property type="project" value="UniProtKB-KW"/>
</dbReference>
<evidence type="ECO:0000259" key="10">
    <source>
        <dbReference type="Pfam" id="PF18125"/>
    </source>
</evidence>
<evidence type="ECO:0000313" key="13">
    <source>
        <dbReference type="Proteomes" id="UP000324973"/>
    </source>
</evidence>
<keyword evidence="1 6" id="KW-0963">Cytoplasm</keyword>
<dbReference type="PANTHER" id="PTHR37524:SF2">
    <property type="entry name" value="RIBOSOMAL RNA METHYLTRANSFERASE FTSJ DOMAIN-CONTAINING PROTEIN"/>
    <property type="match status" value="1"/>
</dbReference>
<dbReference type="EC" id="2.1.1.186" evidence="6"/>
<evidence type="ECO:0000256" key="8">
    <source>
        <dbReference type="PIRSR" id="PIRSR028774-2"/>
    </source>
</evidence>
<dbReference type="RefSeq" id="WP_149104831.1">
    <property type="nucleotide sequence ID" value="NZ_VTFT01000003.1"/>
</dbReference>
<name>A0A5D4XFW0_9GAMM</name>
<dbReference type="OrthoDB" id="154490at2"/>
<evidence type="ECO:0000259" key="11">
    <source>
        <dbReference type="Pfam" id="PF21239"/>
    </source>
</evidence>